<evidence type="ECO:0000313" key="4">
    <source>
        <dbReference type="Proteomes" id="UP000012174"/>
    </source>
</evidence>
<reference evidence="4" key="1">
    <citation type="journal article" date="2013" name="Genome Announc.">
        <title>Draft genome sequence of the grapevine dieback fungus Eutypa lata UCR-EL1.</title>
        <authorList>
            <person name="Blanco-Ulate B."/>
            <person name="Rolshausen P.E."/>
            <person name="Cantu D."/>
        </authorList>
    </citation>
    <scope>NUCLEOTIDE SEQUENCE [LARGE SCALE GENOMIC DNA]</scope>
    <source>
        <strain evidence="4">UCR-EL1</strain>
    </source>
</reference>
<organism evidence="3 4">
    <name type="scientific">Eutypa lata (strain UCR-EL1)</name>
    <name type="common">Grapevine dieback disease fungus</name>
    <name type="synonym">Eutypa armeniacae</name>
    <dbReference type="NCBI Taxonomy" id="1287681"/>
    <lineage>
        <taxon>Eukaryota</taxon>
        <taxon>Fungi</taxon>
        <taxon>Dikarya</taxon>
        <taxon>Ascomycota</taxon>
        <taxon>Pezizomycotina</taxon>
        <taxon>Sordariomycetes</taxon>
        <taxon>Xylariomycetidae</taxon>
        <taxon>Xylariales</taxon>
        <taxon>Diatrypaceae</taxon>
        <taxon>Eutypa</taxon>
    </lineage>
</organism>
<protein>
    <submittedName>
        <fullName evidence="3">Uncharacterized protein</fullName>
    </submittedName>
</protein>
<feature type="chain" id="PRO_5004084755" evidence="2">
    <location>
        <begin position="20"/>
        <end position="164"/>
    </location>
</feature>
<feature type="compositionally biased region" description="Basic and acidic residues" evidence="1">
    <location>
        <begin position="101"/>
        <end position="117"/>
    </location>
</feature>
<feature type="signal peptide" evidence="2">
    <location>
        <begin position="1"/>
        <end position="19"/>
    </location>
</feature>
<accession>M7SLE4</accession>
<name>M7SLE4_EUTLA</name>
<keyword evidence="2" id="KW-0732">Signal</keyword>
<dbReference type="KEGG" id="ela:UCREL1_7832"/>
<evidence type="ECO:0000256" key="2">
    <source>
        <dbReference type="SAM" id="SignalP"/>
    </source>
</evidence>
<dbReference type="HOGENOM" id="CLU_1619006_0_0_1"/>
<dbReference type="Proteomes" id="UP000012174">
    <property type="component" value="Unassembled WGS sequence"/>
</dbReference>
<dbReference type="EMBL" id="KB706914">
    <property type="protein sequence ID" value="EMR65193.1"/>
    <property type="molecule type" value="Genomic_DNA"/>
</dbReference>
<evidence type="ECO:0000256" key="1">
    <source>
        <dbReference type="SAM" id="MobiDB-lite"/>
    </source>
</evidence>
<gene>
    <name evidence="3" type="ORF">UCREL1_7832</name>
</gene>
<proteinExistence type="predicted"/>
<sequence>MRISTVTTAGLILASSAAAAALPRTDSTQVSGADEPRGISLDKIASSAEAAFHEGKDPHHDVKGHKENKGMGSGVGAGKPKNEHRGIDLGKVASSAASAFREGKDPHHDVKGHKENKGTGSGVGKPKKDDRRSYDEEDSIIDEDKTHNETAFGGPDPWEACRMM</sequence>
<evidence type="ECO:0000313" key="3">
    <source>
        <dbReference type="EMBL" id="EMR65193.1"/>
    </source>
</evidence>
<feature type="region of interest" description="Disordered" evidence="1">
    <location>
        <begin position="19"/>
        <end position="164"/>
    </location>
</feature>
<feature type="compositionally biased region" description="Basic and acidic residues" evidence="1">
    <location>
        <begin position="51"/>
        <end position="69"/>
    </location>
</feature>
<dbReference type="AlphaFoldDB" id="M7SLE4"/>
<keyword evidence="4" id="KW-1185">Reference proteome</keyword>